<dbReference type="Proteomes" id="UP000250266">
    <property type="component" value="Unassembled WGS sequence"/>
</dbReference>
<dbReference type="Pfam" id="PF00096">
    <property type="entry name" value="zf-C2H2"/>
    <property type="match status" value="1"/>
</dbReference>
<dbReference type="FunFam" id="3.30.160.60:FF:002343">
    <property type="entry name" value="Zinc finger protein 33A"/>
    <property type="match status" value="1"/>
</dbReference>
<evidence type="ECO:0000259" key="5">
    <source>
        <dbReference type="PROSITE" id="PS50157"/>
    </source>
</evidence>
<keyword evidence="3" id="KW-0862">Zinc</keyword>
<accession>A0A8E2EDU4</accession>
<feature type="domain" description="C2H2-type" evidence="5">
    <location>
        <begin position="1"/>
        <end position="28"/>
    </location>
</feature>
<dbReference type="PROSITE" id="PS50157">
    <property type="entry name" value="ZINC_FINGER_C2H2_2"/>
    <property type="match status" value="3"/>
</dbReference>
<dbReference type="PROSITE" id="PS00028">
    <property type="entry name" value="ZINC_FINGER_C2H2_1"/>
    <property type="match status" value="2"/>
</dbReference>
<keyword evidence="1" id="KW-0479">Metal-binding</keyword>
<dbReference type="InterPro" id="IPR036236">
    <property type="entry name" value="Znf_C2H2_sf"/>
</dbReference>
<dbReference type="PANTHER" id="PTHR23235">
    <property type="entry name" value="KRUEPPEL-LIKE TRANSCRIPTION FACTOR"/>
    <property type="match status" value="1"/>
</dbReference>
<reference evidence="6 7" key="1">
    <citation type="journal article" date="2016" name="Nat. Commun.">
        <title>Ectomycorrhizal ecology is imprinted in the genome of the dominant symbiotic fungus Cenococcum geophilum.</title>
        <authorList>
            <consortium name="DOE Joint Genome Institute"/>
            <person name="Peter M."/>
            <person name="Kohler A."/>
            <person name="Ohm R.A."/>
            <person name="Kuo A."/>
            <person name="Krutzmann J."/>
            <person name="Morin E."/>
            <person name="Arend M."/>
            <person name="Barry K.W."/>
            <person name="Binder M."/>
            <person name="Choi C."/>
            <person name="Clum A."/>
            <person name="Copeland A."/>
            <person name="Grisel N."/>
            <person name="Haridas S."/>
            <person name="Kipfer T."/>
            <person name="LaButti K."/>
            <person name="Lindquist E."/>
            <person name="Lipzen A."/>
            <person name="Maire R."/>
            <person name="Meier B."/>
            <person name="Mihaltcheva S."/>
            <person name="Molinier V."/>
            <person name="Murat C."/>
            <person name="Poggeler S."/>
            <person name="Quandt C.A."/>
            <person name="Sperisen C."/>
            <person name="Tritt A."/>
            <person name="Tisserant E."/>
            <person name="Crous P.W."/>
            <person name="Henrissat B."/>
            <person name="Nehls U."/>
            <person name="Egli S."/>
            <person name="Spatafora J.W."/>
            <person name="Grigoriev I.V."/>
            <person name="Martin F.M."/>
        </authorList>
    </citation>
    <scope>NUCLEOTIDE SEQUENCE [LARGE SCALE GENOMIC DNA]</scope>
    <source>
        <strain evidence="6 7">CBS 459.81</strain>
    </source>
</reference>
<evidence type="ECO:0000256" key="2">
    <source>
        <dbReference type="ARBA" id="ARBA00022771"/>
    </source>
</evidence>
<dbReference type="GO" id="GO:0000978">
    <property type="term" value="F:RNA polymerase II cis-regulatory region sequence-specific DNA binding"/>
    <property type="evidence" value="ECO:0007669"/>
    <property type="project" value="TreeGrafter"/>
</dbReference>
<keyword evidence="2 4" id="KW-0863">Zinc-finger</keyword>
<evidence type="ECO:0000256" key="4">
    <source>
        <dbReference type="PROSITE-ProRule" id="PRU00042"/>
    </source>
</evidence>
<dbReference type="GO" id="GO:0000981">
    <property type="term" value="F:DNA-binding transcription factor activity, RNA polymerase II-specific"/>
    <property type="evidence" value="ECO:0007669"/>
    <property type="project" value="TreeGrafter"/>
</dbReference>
<dbReference type="GO" id="GO:0008270">
    <property type="term" value="F:zinc ion binding"/>
    <property type="evidence" value="ECO:0007669"/>
    <property type="project" value="UniProtKB-KW"/>
</dbReference>
<dbReference type="OrthoDB" id="8117402at2759"/>
<feature type="non-terminal residue" evidence="6">
    <location>
        <position position="101"/>
    </location>
</feature>
<dbReference type="AlphaFoldDB" id="A0A8E2EDU4"/>
<dbReference type="SUPFAM" id="SSF57667">
    <property type="entry name" value="beta-beta-alpha zinc fingers"/>
    <property type="match status" value="1"/>
</dbReference>
<dbReference type="InterPro" id="IPR013087">
    <property type="entry name" value="Znf_C2H2_type"/>
</dbReference>
<keyword evidence="7" id="KW-1185">Reference proteome</keyword>
<evidence type="ECO:0000256" key="3">
    <source>
        <dbReference type="ARBA" id="ARBA00022833"/>
    </source>
</evidence>
<evidence type="ECO:0000313" key="6">
    <source>
        <dbReference type="EMBL" id="OCK82101.1"/>
    </source>
</evidence>
<proteinExistence type="predicted"/>
<gene>
    <name evidence="6" type="ORF">K432DRAFT_262240</name>
</gene>
<dbReference type="EMBL" id="KV744899">
    <property type="protein sequence ID" value="OCK82101.1"/>
    <property type="molecule type" value="Genomic_DNA"/>
</dbReference>
<feature type="domain" description="C2H2-type" evidence="5">
    <location>
        <begin position="57"/>
        <end position="93"/>
    </location>
</feature>
<sequence>FQCPLCFKEFTRAENLRSHQRTHTHERPFICGICARSFVRQQECKRHERLQHGEKQFQCGGQFKDGRSWGCNKRFARREGLAIHQRSETGRRCIKLFLEQE</sequence>
<dbReference type="Gene3D" id="3.30.160.60">
    <property type="entry name" value="Classic Zinc Finger"/>
    <property type="match status" value="3"/>
</dbReference>
<evidence type="ECO:0000256" key="1">
    <source>
        <dbReference type="ARBA" id="ARBA00022723"/>
    </source>
</evidence>
<name>A0A8E2EDU4_9PEZI</name>
<organism evidence="6 7">
    <name type="scientific">Lepidopterella palustris CBS 459.81</name>
    <dbReference type="NCBI Taxonomy" id="1314670"/>
    <lineage>
        <taxon>Eukaryota</taxon>
        <taxon>Fungi</taxon>
        <taxon>Dikarya</taxon>
        <taxon>Ascomycota</taxon>
        <taxon>Pezizomycotina</taxon>
        <taxon>Dothideomycetes</taxon>
        <taxon>Pleosporomycetidae</taxon>
        <taxon>Mytilinidiales</taxon>
        <taxon>Argynnaceae</taxon>
        <taxon>Lepidopterella</taxon>
    </lineage>
</organism>
<feature type="non-terminal residue" evidence="6">
    <location>
        <position position="1"/>
    </location>
</feature>
<dbReference type="SMART" id="SM00355">
    <property type="entry name" value="ZnF_C2H2"/>
    <property type="match status" value="2"/>
</dbReference>
<dbReference type="PANTHER" id="PTHR23235:SF120">
    <property type="entry name" value="KRUPPEL-LIKE FACTOR 15"/>
    <property type="match status" value="1"/>
</dbReference>
<evidence type="ECO:0000313" key="7">
    <source>
        <dbReference type="Proteomes" id="UP000250266"/>
    </source>
</evidence>
<feature type="domain" description="C2H2-type" evidence="5">
    <location>
        <begin position="29"/>
        <end position="56"/>
    </location>
</feature>
<protein>
    <recommendedName>
        <fullName evidence="5">C2H2-type domain-containing protein</fullName>
    </recommendedName>
</protein>